<dbReference type="AlphaFoldDB" id="A0A1Y2M9Y0"/>
<keyword evidence="2" id="KW-1133">Transmembrane helix</keyword>
<dbReference type="Proteomes" id="UP000193240">
    <property type="component" value="Unassembled WGS sequence"/>
</dbReference>
<dbReference type="InterPro" id="IPR040632">
    <property type="entry name" value="Sulfotransfer_4"/>
</dbReference>
<accession>A0A1Y2M9Y0</accession>
<evidence type="ECO:0000313" key="4">
    <source>
        <dbReference type="Proteomes" id="UP000193240"/>
    </source>
</evidence>
<evidence type="ECO:0000256" key="1">
    <source>
        <dbReference type="SAM" id="MobiDB-lite"/>
    </source>
</evidence>
<dbReference type="Pfam" id="PF17784">
    <property type="entry name" value="Sulfotransfer_4"/>
    <property type="match status" value="1"/>
</dbReference>
<dbReference type="InParanoid" id="A0A1Y2M9Y0"/>
<dbReference type="SUPFAM" id="SSF52540">
    <property type="entry name" value="P-loop containing nucleoside triphosphate hydrolases"/>
    <property type="match status" value="1"/>
</dbReference>
<keyword evidence="2" id="KW-0812">Transmembrane</keyword>
<feature type="compositionally biased region" description="Polar residues" evidence="1">
    <location>
        <begin position="38"/>
        <end position="57"/>
    </location>
</feature>
<feature type="region of interest" description="Disordered" evidence="1">
    <location>
        <begin position="1"/>
        <end position="20"/>
    </location>
</feature>
<sequence length="350" mass="38295">MDLLAERPHSKTPTPILRPSSLLHPRHISLMHTAHITTQTSPNTRPTDPNSQHQHQANPVPEMATKMAPEEAPLPPEKDQMKVLLLGLPLTNTASLTAALRHLGYNPYTTRSLAASPSHMAVWRAAIPSTSHTATTLPLDVAALLAGHSAVADLPACMFAAQLIGAYPAAKVILTTRDSAEWEQAMQGSVWALFTWRVFQLVRIAGLGQLAPLVRLLHALFGVHNGNVYGGVEARRAAERHNARVRALVPRERLLEVDARDEVGWQRLCAFLGEGPPPEGLRFPRVRDEEGAMRRALEASWAAVARWLVLMVGVNVVVVALSVAAWVYAGELRGARDAWVLGPVREYLKK</sequence>
<gene>
    <name evidence="3" type="ORF">B5807_02810</name>
</gene>
<proteinExistence type="predicted"/>
<dbReference type="InterPro" id="IPR027417">
    <property type="entry name" value="P-loop_NTPase"/>
</dbReference>
<dbReference type="PANTHER" id="PTHR36978">
    <property type="entry name" value="P-LOOP CONTAINING NUCLEOTIDE TRIPHOSPHATE HYDROLASE"/>
    <property type="match status" value="1"/>
</dbReference>
<reference evidence="3 4" key="1">
    <citation type="journal article" date="2017" name="Genome Announc.">
        <title>Genome sequence of the saprophytic ascomycete Epicoccum nigrum ICMP 19927 strain isolated from New Zealand.</title>
        <authorList>
            <person name="Fokin M."/>
            <person name="Fleetwood D."/>
            <person name="Weir B.S."/>
            <person name="Villas-Boas S.G."/>
        </authorList>
    </citation>
    <scope>NUCLEOTIDE SEQUENCE [LARGE SCALE GENOMIC DNA]</scope>
    <source>
        <strain evidence="3 4">ICMP 19927</strain>
    </source>
</reference>
<evidence type="ECO:0008006" key="5">
    <source>
        <dbReference type="Google" id="ProtNLM"/>
    </source>
</evidence>
<dbReference type="PANTHER" id="PTHR36978:SF4">
    <property type="entry name" value="P-LOOP CONTAINING NUCLEOSIDE TRIPHOSPHATE HYDROLASE PROTEIN"/>
    <property type="match status" value="1"/>
</dbReference>
<dbReference type="EMBL" id="KZ107839">
    <property type="protein sequence ID" value="OSS52910.1"/>
    <property type="molecule type" value="Genomic_DNA"/>
</dbReference>
<dbReference type="Gene3D" id="3.40.50.300">
    <property type="entry name" value="P-loop containing nucleotide triphosphate hydrolases"/>
    <property type="match status" value="1"/>
</dbReference>
<keyword evidence="2" id="KW-0472">Membrane</keyword>
<evidence type="ECO:0000313" key="3">
    <source>
        <dbReference type="EMBL" id="OSS52910.1"/>
    </source>
</evidence>
<protein>
    <recommendedName>
        <fullName evidence="5">NAD dependent epimerase/dehydratase</fullName>
    </recommendedName>
</protein>
<feature type="region of interest" description="Disordered" evidence="1">
    <location>
        <begin position="38"/>
        <end position="58"/>
    </location>
</feature>
<organism evidence="3 4">
    <name type="scientific">Epicoccum nigrum</name>
    <name type="common">Soil fungus</name>
    <name type="synonym">Epicoccum purpurascens</name>
    <dbReference type="NCBI Taxonomy" id="105696"/>
    <lineage>
        <taxon>Eukaryota</taxon>
        <taxon>Fungi</taxon>
        <taxon>Dikarya</taxon>
        <taxon>Ascomycota</taxon>
        <taxon>Pezizomycotina</taxon>
        <taxon>Dothideomycetes</taxon>
        <taxon>Pleosporomycetidae</taxon>
        <taxon>Pleosporales</taxon>
        <taxon>Pleosporineae</taxon>
        <taxon>Didymellaceae</taxon>
        <taxon>Epicoccum</taxon>
    </lineage>
</organism>
<keyword evidence="4" id="KW-1185">Reference proteome</keyword>
<feature type="transmembrane region" description="Helical" evidence="2">
    <location>
        <begin position="307"/>
        <end position="329"/>
    </location>
</feature>
<name>A0A1Y2M9Y0_EPING</name>
<evidence type="ECO:0000256" key="2">
    <source>
        <dbReference type="SAM" id="Phobius"/>
    </source>
</evidence>